<dbReference type="GO" id="GO:0051999">
    <property type="term" value="P:mannosyl-inositol phosphorylceramide biosynthetic process"/>
    <property type="evidence" value="ECO:0007669"/>
    <property type="project" value="TreeGrafter"/>
</dbReference>
<dbReference type="InterPro" id="IPR007577">
    <property type="entry name" value="GlycoTrfase_DXD_sugar-bd_CS"/>
</dbReference>
<reference evidence="2" key="1">
    <citation type="submission" date="2022-08" db="EMBL/GenBank/DDBJ databases">
        <title>Genome Sequencing of Bacteroides fragilis Group Isolates with Nanopore Technology.</title>
        <authorList>
            <person name="Tisza M.J."/>
            <person name="Smith D."/>
            <person name="Dekker J.P."/>
        </authorList>
    </citation>
    <scope>NUCLEOTIDE SEQUENCE</scope>
    <source>
        <strain evidence="2">BFG-49</strain>
    </source>
</reference>
<dbReference type="SUPFAM" id="SSF53448">
    <property type="entry name" value="Nucleotide-diphospho-sugar transferases"/>
    <property type="match status" value="1"/>
</dbReference>
<dbReference type="Gene3D" id="3.90.550.20">
    <property type="match status" value="1"/>
</dbReference>
<organism evidence="2 3">
    <name type="scientific">Bacteroides fragilis</name>
    <dbReference type="NCBI Taxonomy" id="817"/>
    <lineage>
        <taxon>Bacteria</taxon>
        <taxon>Pseudomonadati</taxon>
        <taxon>Bacteroidota</taxon>
        <taxon>Bacteroidia</taxon>
        <taxon>Bacteroidales</taxon>
        <taxon>Bacteroidaceae</taxon>
        <taxon>Bacteroides</taxon>
    </lineage>
</organism>
<dbReference type="PANTHER" id="PTHR32385">
    <property type="entry name" value="MANNOSYL PHOSPHORYLINOSITOL CERAMIDE SYNTHASE"/>
    <property type="match status" value="1"/>
</dbReference>
<dbReference type="EMBL" id="CP103070">
    <property type="protein sequence ID" value="UVO90106.1"/>
    <property type="molecule type" value="Genomic_DNA"/>
</dbReference>
<dbReference type="InterPro" id="IPR051706">
    <property type="entry name" value="Glycosyltransferase_domain"/>
</dbReference>
<dbReference type="PANTHER" id="PTHR32385:SF15">
    <property type="entry name" value="INOSITOL PHOSPHOCERAMIDE MANNOSYLTRANSFERASE 1"/>
    <property type="match status" value="1"/>
</dbReference>
<evidence type="ECO:0000313" key="2">
    <source>
        <dbReference type="EMBL" id="UVO90106.1"/>
    </source>
</evidence>
<dbReference type="GO" id="GO:0000030">
    <property type="term" value="F:mannosyltransferase activity"/>
    <property type="evidence" value="ECO:0007669"/>
    <property type="project" value="TreeGrafter"/>
</dbReference>
<dbReference type="RefSeq" id="WP_258727421.1">
    <property type="nucleotide sequence ID" value="NZ_CAXSVT010000002.1"/>
</dbReference>
<dbReference type="InterPro" id="IPR029044">
    <property type="entry name" value="Nucleotide-diphossugar_trans"/>
</dbReference>
<gene>
    <name evidence="2" type="ORF">NXW39_00470</name>
</gene>
<sequence length="246" mass="28724">MIPKIIHYCWFGRNALPPLAQKCITSWRKYFPDYEIKEWNEENFDITIIDYVKEAYSAKQYAFVSDYARFWILYKYGGVYFDTDVEVIKSMDDILLQGSFMGCEKNGGKEMIAVAPGLGMAAIPKLEIYKEILALYESLHFINPNGSYNQTTIVDHITPVLIKNGLKNISSIQVVDGIFIYPKEYFCPLDSITKKLDITPNTRTIHHYTASWYTRKHHLYRFVSRFLGNRMSHQISLLFKSLRIIK</sequence>
<evidence type="ECO:0000256" key="1">
    <source>
        <dbReference type="ARBA" id="ARBA00022679"/>
    </source>
</evidence>
<dbReference type="AlphaFoldDB" id="A0A9X9NFW8"/>
<protein>
    <submittedName>
        <fullName evidence="2">Glycosyl transferase</fullName>
    </submittedName>
</protein>
<name>A0A9X9NFW8_BACFG</name>
<accession>A0A9X9NFW8</accession>
<proteinExistence type="predicted"/>
<evidence type="ECO:0000313" key="3">
    <source>
        <dbReference type="Proteomes" id="UP001058403"/>
    </source>
</evidence>
<dbReference type="Proteomes" id="UP001058403">
    <property type="component" value="Chromosome"/>
</dbReference>
<keyword evidence="1 2" id="KW-0808">Transferase</keyword>
<dbReference type="GO" id="GO:0016020">
    <property type="term" value="C:membrane"/>
    <property type="evidence" value="ECO:0007669"/>
    <property type="project" value="GOC"/>
</dbReference>
<dbReference type="Pfam" id="PF04488">
    <property type="entry name" value="Gly_transf_sug"/>
    <property type="match status" value="1"/>
</dbReference>